<dbReference type="AlphaFoldDB" id="A0A5J5EBG0"/>
<proteinExistence type="predicted"/>
<evidence type="ECO:0000313" key="2">
    <source>
        <dbReference type="EMBL" id="KAA8892912.1"/>
    </source>
</evidence>
<sequence>MNAQAHVHVCRCHQCNGHGLTCPNGNGILHLGLNGATEQAAITALTDLFQPWPRNQAFNQRMDAISRFVLSLKVPNIRGDGDGARRRGRDGAGGRGRGRAGGAAAVPEIVRLRLFRAPTATSMMQNWDLTRIPNLHDGPTRRKYFKAFLDEQIANAAAHVGGHQAAPDLNVGMLNRQMCLIYLHQSYSHFYITLRTQQQLAAGAAARVGADGHVVNRALDQVIAKLLGYTPAAAAFLTRPLVRRWVNIGHNYRLCSAIYGPVVLLFMTHLTDTFVAKLTPTWPNNRNSLPLRAGLGPANPANNPAPALNALGNGIIGNAHILNACGHMLEYGGLQLRGVRIPNWVVPDTWEVTPIPAHMPPDARRDRAPPAPLQECLRAAQNEIDQFYAGLLLPDDDGDEDLPLHGDPVDHVGGD</sequence>
<dbReference type="EMBL" id="VXIS01000548">
    <property type="protein sequence ID" value="KAA8892912.1"/>
    <property type="molecule type" value="Genomic_DNA"/>
</dbReference>
<organism evidence="2 3">
    <name type="scientific">Sphaerosporella brunnea</name>
    <dbReference type="NCBI Taxonomy" id="1250544"/>
    <lineage>
        <taxon>Eukaryota</taxon>
        <taxon>Fungi</taxon>
        <taxon>Dikarya</taxon>
        <taxon>Ascomycota</taxon>
        <taxon>Pezizomycotina</taxon>
        <taxon>Pezizomycetes</taxon>
        <taxon>Pezizales</taxon>
        <taxon>Pyronemataceae</taxon>
        <taxon>Sphaerosporella</taxon>
    </lineage>
</organism>
<dbReference type="Proteomes" id="UP000326924">
    <property type="component" value="Unassembled WGS sequence"/>
</dbReference>
<feature type="region of interest" description="Disordered" evidence="1">
    <location>
        <begin position="79"/>
        <end position="101"/>
    </location>
</feature>
<feature type="compositionally biased region" description="Basic and acidic residues" evidence="1">
    <location>
        <begin position="79"/>
        <end position="92"/>
    </location>
</feature>
<accession>A0A5J5EBG0</accession>
<protein>
    <submittedName>
        <fullName evidence="2">Uncharacterized protein</fullName>
    </submittedName>
</protein>
<evidence type="ECO:0000313" key="3">
    <source>
        <dbReference type="Proteomes" id="UP000326924"/>
    </source>
</evidence>
<gene>
    <name evidence="2" type="ORF">FN846DRAFT_1025989</name>
</gene>
<evidence type="ECO:0000256" key="1">
    <source>
        <dbReference type="SAM" id="MobiDB-lite"/>
    </source>
</evidence>
<name>A0A5J5EBG0_9PEZI</name>
<dbReference type="InParanoid" id="A0A5J5EBG0"/>
<comment type="caution">
    <text evidence="2">The sequence shown here is derived from an EMBL/GenBank/DDBJ whole genome shotgun (WGS) entry which is preliminary data.</text>
</comment>
<keyword evidence="3" id="KW-1185">Reference proteome</keyword>
<reference evidence="2 3" key="1">
    <citation type="submission" date="2019-09" db="EMBL/GenBank/DDBJ databases">
        <title>Draft genome of the ectomycorrhizal ascomycete Sphaerosporella brunnea.</title>
        <authorList>
            <consortium name="DOE Joint Genome Institute"/>
            <person name="Benucci G.M."/>
            <person name="Marozzi G."/>
            <person name="Antonielli L."/>
            <person name="Sanchez S."/>
            <person name="Marco P."/>
            <person name="Wang X."/>
            <person name="Falini L.B."/>
            <person name="Barry K."/>
            <person name="Haridas S."/>
            <person name="Lipzen A."/>
            <person name="Labutti K."/>
            <person name="Grigoriev I.V."/>
            <person name="Murat C."/>
            <person name="Martin F."/>
            <person name="Albertini E."/>
            <person name="Donnini D."/>
            <person name="Bonito G."/>
        </authorList>
    </citation>
    <scope>NUCLEOTIDE SEQUENCE [LARGE SCALE GENOMIC DNA]</scope>
    <source>
        <strain evidence="2 3">Sb_GMNB300</strain>
    </source>
</reference>